<evidence type="ECO:0000256" key="5">
    <source>
        <dbReference type="ARBA" id="ARBA00023136"/>
    </source>
</evidence>
<evidence type="ECO:0000256" key="6">
    <source>
        <dbReference type="SAM" id="MobiDB-lite"/>
    </source>
</evidence>
<evidence type="ECO:0000259" key="8">
    <source>
        <dbReference type="PROSITE" id="PS51837"/>
    </source>
</evidence>
<reference evidence="9" key="1">
    <citation type="submission" date="2022-10" db="EMBL/GenBank/DDBJ databases">
        <title>Adaptive evolution leads to modifications in subtelomeric GC content in a zoonotic Cryptosporidium species.</title>
        <authorList>
            <person name="Li J."/>
            <person name="Feng Y."/>
            <person name="Xiao L."/>
        </authorList>
    </citation>
    <scope>NUCLEOTIDE SEQUENCE</scope>
    <source>
        <strain evidence="9">33844</strain>
    </source>
</reference>
<comment type="caution">
    <text evidence="9">The sequence shown here is derived from an EMBL/GenBank/DDBJ whole genome shotgun (WGS) entry which is preliminary data.</text>
</comment>
<keyword evidence="7" id="KW-1133">Transmembrane helix</keyword>
<accession>A0A9D5DHE9</accession>
<keyword evidence="4" id="KW-0862">Zinc</keyword>
<evidence type="ECO:0000313" key="9">
    <source>
        <dbReference type="EMBL" id="KAJ1610346.1"/>
    </source>
</evidence>
<feature type="transmembrane region" description="Helical" evidence="7">
    <location>
        <begin position="128"/>
        <end position="149"/>
    </location>
</feature>
<dbReference type="InterPro" id="IPR006629">
    <property type="entry name" value="LITAF"/>
</dbReference>
<dbReference type="AlphaFoldDB" id="A0A9D5DHE9"/>
<protein>
    <submittedName>
        <fullName evidence="9">Signal peptide-containing protein</fullName>
    </submittedName>
</protein>
<proteinExistence type="inferred from homology"/>
<dbReference type="PANTHER" id="PTHR23292:SF6">
    <property type="entry name" value="FI16602P1-RELATED"/>
    <property type="match status" value="1"/>
</dbReference>
<feature type="compositionally biased region" description="Basic and acidic residues" evidence="6">
    <location>
        <begin position="346"/>
        <end position="362"/>
    </location>
</feature>
<comment type="subcellular location">
    <subcellularLocation>
        <location evidence="1">Membrane</location>
        <topology evidence="1">Peripheral membrane protein</topology>
    </subcellularLocation>
</comment>
<feature type="region of interest" description="Disordered" evidence="6">
    <location>
        <begin position="334"/>
        <end position="380"/>
    </location>
</feature>
<dbReference type="EMBL" id="JAPCXC010000025">
    <property type="protein sequence ID" value="KAJ1610346.1"/>
    <property type="molecule type" value="Genomic_DNA"/>
</dbReference>
<sequence>MVAQGKLIHFEVEPVKHSEEAEENSNVKFEDIPVECTCPFCKEEIVTQVELENSWFTYFASLTLFLVIGWVSCPILPLIWTLIQDSVHTCPRCLNKISRNRRVKCPSIKSEIMTLKCGSCAVVLTRRYVITIFLIFSTIIAFTTIRTLLKVYGLPDIEHGPQIDNTWMMFMESCGVKSYLGNPIRAVREFEDNYQYKTISWTGRVIKVQEGFWKKHFIYIGMSPPQIVSNSGNPIPDLGLTFSEELLPQISKIKPGDLLEFNATLVEFGKRGHPHFGQMWNFTKVDDELNMIDILLPKQKSLLLMIPLIEMMNQLSEQLSKPIDLDDREKLPSTAHGRILNSNIQDNKESYEMSRQSEDVYRLPEFSPGSKEEAEKMDDN</sequence>
<organism evidence="9">
    <name type="scientific">Cryptosporidium canis</name>
    <dbReference type="NCBI Taxonomy" id="195482"/>
    <lineage>
        <taxon>Eukaryota</taxon>
        <taxon>Sar</taxon>
        <taxon>Alveolata</taxon>
        <taxon>Apicomplexa</taxon>
        <taxon>Conoidasida</taxon>
        <taxon>Coccidia</taxon>
        <taxon>Eucoccidiorida</taxon>
        <taxon>Eimeriorina</taxon>
        <taxon>Cryptosporidiidae</taxon>
        <taxon>Cryptosporidium</taxon>
    </lineage>
</organism>
<keyword evidence="5 7" id="KW-0472">Membrane</keyword>
<evidence type="ECO:0000256" key="7">
    <source>
        <dbReference type="SAM" id="Phobius"/>
    </source>
</evidence>
<dbReference type="SMART" id="SM00714">
    <property type="entry name" value="LITAF"/>
    <property type="match status" value="1"/>
</dbReference>
<dbReference type="PANTHER" id="PTHR23292">
    <property type="entry name" value="LIPOPOLYSACCHARIDE-INDUCED TUMOR NECROSIS FACTOR-ALPHA FACTOR"/>
    <property type="match status" value="1"/>
</dbReference>
<dbReference type="Proteomes" id="UP001067231">
    <property type="component" value="Unassembled WGS sequence"/>
</dbReference>
<dbReference type="InterPro" id="IPR037519">
    <property type="entry name" value="LITAF_fam"/>
</dbReference>
<dbReference type="PROSITE" id="PS51837">
    <property type="entry name" value="LITAF"/>
    <property type="match status" value="1"/>
</dbReference>
<name>A0A9D5DHE9_9CRYT</name>
<feature type="compositionally biased region" description="Basic and acidic residues" evidence="6">
    <location>
        <begin position="370"/>
        <end position="380"/>
    </location>
</feature>
<evidence type="ECO:0000256" key="3">
    <source>
        <dbReference type="ARBA" id="ARBA00022723"/>
    </source>
</evidence>
<evidence type="ECO:0000256" key="4">
    <source>
        <dbReference type="ARBA" id="ARBA00022833"/>
    </source>
</evidence>
<feature type="domain" description="LITAF" evidence="8">
    <location>
        <begin position="18"/>
        <end position="102"/>
    </location>
</feature>
<feature type="transmembrane region" description="Helical" evidence="7">
    <location>
        <begin position="58"/>
        <end position="83"/>
    </location>
</feature>
<keyword evidence="3" id="KW-0479">Metal-binding</keyword>
<gene>
    <name evidence="9" type="ORF">OJ253_1194</name>
</gene>
<keyword evidence="7" id="KW-0812">Transmembrane</keyword>
<comment type="similarity">
    <text evidence="2">Belongs to the CDIP1/LITAF family.</text>
</comment>
<evidence type="ECO:0000256" key="1">
    <source>
        <dbReference type="ARBA" id="ARBA00004170"/>
    </source>
</evidence>
<dbReference type="OrthoDB" id="5599753at2759"/>
<evidence type="ECO:0000256" key="2">
    <source>
        <dbReference type="ARBA" id="ARBA00005975"/>
    </source>
</evidence>
<dbReference type="GO" id="GO:0008270">
    <property type="term" value="F:zinc ion binding"/>
    <property type="evidence" value="ECO:0007669"/>
    <property type="project" value="TreeGrafter"/>
</dbReference>
<dbReference type="Pfam" id="PF10601">
    <property type="entry name" value="zf-LITAF-like"/>
    <property type="match status" value="1"/>
</dbReference>
<dbReference type="GO" id="GO:0016020">
    <property type="term" value="C:membrane"/>
    <property type="evidence" value="ECO:0007669"/>
    <property type="project" value="UniProtKB-SubCell"/>
</dbReference>